<proteinExistence type="evidence at transcript level"/>
<evidence type="ECO:0000256" key="1">
    <source>
        <dbReference type="ARBA" id="ARBA00009169"/>
    </source>
</evidence>
<reference evidence="5" key="1">
    <citation type="submission" date="2018-12" db="EMBL/GenBank/DDBJ databases">
        <authorList>
            <person name="Zhao F."/>
            <person name="Lan X."/>
        </authorList>
    </citation>
    <scope>NUCLEOTIDE SEQUENCE</scope>
</reference>
<dbReference type="Pfam" id="PF00188">
    <property type="entry name" value="CAP"/>
    <property type="match status" value="1"/>
</dbReference>
<feature type="domain" description="SCP" evidence="4">
    <location>
        <begin position="34"/>
        <end position="184"/>
    </location>
</feature>
<sequence length="210" mass="23169">MTIFLTSTLFVLLVFQILGKGMGCDMKVRGLDANMKKMILDLHNKKRQTVANGQQSGQPSAANMKELHWDDQIAANAQRSAETCVFQHTAKNLRKTSKYSYLGENIYMGSYPDPIPRSVNAWYDEVKDVTPAVVKSFRSGGPMIGHYTQMVWANTEALGCGLVTASDKNTYIFCQYGPSGNYPGEPIYKQGSPASDCKKGKSSKYPGLCN</sequence>
<dbReference type="PANTHER" id="PTHR10334">
    <property type="entry name" value="CYSTEINE-RICH SECRETORY PROTEIN-RELATED"/>
    <property type="match status" value="1"/>
</dbReference>
<dbReference type="InterPro" id="IPR002413">
    <property type="entry name" value="V5_allergen-like"/>
</dbReference>
<evidence type="ECO:0000256" key="2">
    <source>
        <dbReference type="ARBA" id="ARBA00032745"/>
    </source>
</evidence>
<evidence type="ECO:0000256" key="3">
    <source>
        <dbReference type="SAM" id="SignalP"/>
    </source>
</evidence>
<dbReference type="PRINTS" id="PR00838">
    <property type="entry name" value="V5ALLERGEN"/>
</dbReference>
<organism evidence="5">
    <name type="scientific">Scolopendra subspinipes</name>
    <name type="common">Vietnamese centipede</name>
    <dbReference type="NCBI Taxonomy" id="55038"/>
    <lineage>
        <taxon>Eukaryota</taxon>
        <taxon>Metazoa</taxon>
        <taxon>Ecdysozoa</taxon>
        <taxon>Arthropoda</taxon>
        <taxon>Myriapoda</taxon>
        <taxon>Chilopoda</taxon>
        <taxon>Pleurostigmophora</taxon>
        <taxon>Scolopendromorpha</taxon>
        <taxon>Scolopendridae</taxon>
        <taxon>Scolopendra</taxon>
    </lineage>
</organism>
<evidence type="ECO:0000313" key="5">
    <source>
        <dbReference type="EMBL" id="QEA69430.1"/>
    </source>
</evidence>
<keyword evidence="3" id="KW-0732">Signal</keyword>
<dbReference type="PROSITE" id="PS01009">
    <property type="entry name" value="CRISP_1"/>
    <property type="match status" value="1"/>
</dbReference>
<dbReference type="Allergome" id="12203">
    <property type="allergen name" value="Sco m 5"/>
</dbReference>
<evidence type="ECO:0000259" key="4">
    <source>
        <dbReference type="SMART" id="SM00198"/>
    </source>
</evidence>
<dbReference type="InterPro" id="IPR035940">
    <property type="entry name" value="CAP_sf"/>
</dbReference>
<dbReference type="Gene3D" id="3.40.33.10">
    <property type="entry name" value="CAP"/>
    <property type="match status" value="1"/>
</dbReference>
<dbReference type="InterPro" id="IPR014044">
    <property type="entry name" value="CAP_dom"/>
</dbReference>
<accession>A0A5B8TW80</accession>
<protein>
    <recommendedName>
        <fullName evidence="2">Cysteine-rich venom protein</fullName>
    </recommendedName>
</protein>
<dbReference type="InterPro" id="IPR001283">
    <property type="entry name" value="CRISP-related"/>
</dbReference>
<name>A0A5B8TW80_SCOSU</name>
<dbReference type="PRINTS" id="PR00837">
    <property type="entry name" value="V5TPXLIKE"/>
</dbReference>
<dbReference type="GO" id="GO:0005576">
    <property type="term" value="C:extracellular region"/>
    <property type="evidence" value="ECO:0007669"/>
    <property type="project" value="InterPro"/>
</dbReference>
<feature type="chain" id="PRO_5022838543" description="Cysteine-rich venom protein" evidence="3">
    <location>
        <begin position="24"/>
        <end position="210"/>
    </location>
</feature>
<dbReference type="SMART" id="SM00198">
    <property type="entry name" value="SCP"/>
    <property type="match status" value="1"/>
</dbReference>
<dbReference type="AlphaFoldDB" id="A0A5B8TW80"/>
<dbReference type="InterPro" id="IPR018244">
    <property type="entry name" value="Allrgn_V5/Tpx1_CS"/>
</dbReference>
<comment type="similarity">
    <text evidence="1">Belongs to the CRISP family. Venom allergen 5-like subfamily.</text>
</comment>
<feature type="signal peptide" evidence="3">
    <location>
        <begin position="1"/>
        <end position="23"/>
    </location>
</feature>
<dbReference type="PROSITE" id="PS01010">
    <property type="entry name" value="CRISP_2"/>
    <property type="match status" value="1"/>
</dbReference>
<dbReference type="SUPFAM" id="SSF55797">
    <property type="entry name" value="PR-1-like"/>
    <property type="match status" value="1"/>
</dbReference>
<dbReference type="Allergome" id="12204">
    <property type="allergen name" value="Sco m 5.0101"/>
</dbReference>
<dbReference type="CDD" id="cd05380">
    <property type="entry name" value="CAP_euk"/>
    <property type="match status" value="1"/>
</dbReference>
<dbReference type="EMBL" id="MK300948">
    <property type="protein sequence ID" value="QEA69430.1"/>
    <property type="molecule type" value="mRNA"/>
</dbReference>